<dbReference type="Pfam" id="PF00512">
    <property type="entry name" value="HisKA"/>
    <property type="match status" value="1"/>
</dbReference>
<accession>A0A918T1C1</accession>
<dbReference type="Proteomes" id="UP000646426">
    <property type="component" value="Unassembled WGS sequence"/>
</dbReference>
<evidence type="ECO:0000259" key="10">
    <source>
        <dbReference type="PROSITE" id="PS50110"/>
    </source>
</evidence>
<dbReference type="SUPFAM" id="SSF55874">
    <property type="entry name" value="ATPase domain of HSP90 chaperone/DNA topoisomerase II/histidine kinase"/>
    <property type="match status" value="1"/>
</dbReference>
<feature type="domain" description="Histidine kinase" evidence="9">
    <location>
        <begin position="136"/>
        <end position="354"/>
    </location>
</feature>
<organism evidence="11 12">
    <name type="scientific">Cognatilysobacter bugurensis</name>
    <dbReference type="NCBI Taxonomy" id="543356"/>
    <lineage>
        <taxon>Bacteria</taxon>
        <taxon>Pseudomonadati</taxon>
        <taxon>Pseudomonadota</taxon>
        <taxon>Gammaproteobacteria</taxon>
        <taxon>Lysobacterales</taxon>
        <taxon>Lysobacteraceae</taxon>
        <taxon>Cognatilysobacter</taxon>
    </lineage>
</organism>
<dbReference type="SMART" id="SM00448">
    <property type="entry name" value="REC"/>
    <property type="match status" value="1"/>
</dbReference>
<dbReference type="InterPro" id="IPR035965">
    <property type="entry name" value="PAS-like_dom_sf"/>
</dbReference>
<evidence type="ECO:0000256" key="2">
    <source>
        <dbReference type="ARBA" id="ARBA00012438"/>
    </source>
</evidence>
<dbReference type="EC" id="2.7.13.3" evidence="2"/>
<dbReference type="PROSITE" id="PS50110">
    <property type="entry name" value="RESPONSE_REGULATORY"/>
    <property type="match status" value="1"/>
</dbReference>
<proteinExistence type="predicted"/>
<keyword evidence="7" id="KW-0472">Membrane</keyword>
<dbReference type="Gene3D" id="1.10.287.130">
    <property type="match status" value="1"/>
</dbReference>
<dbReference type="Pfam" id="PF08448">
    <property type="entry name" value="PAS_4"/>
    <property type="match status" value="1"/>
</dbReference>
<evidence type="ECO:0000256" key="5">
    <source>
        <dbReference type="ARBA" id="ARBA00022777"/>
    </source>
</evidence>
<dbReference type="PROSITE" id="PS50109">
    <property type="entry name" value="HIS_KIN"/>
    <property type="match status" value="1"/>
</dbReference>
<evidence type="ECO:0000313" key="12">
    <source>
        <dbReference type="Proteomes" id="UP000646426"/>
    </source>
</evidence>
<feature type="domain" description="Response regulatory" evidence="10">
    <location>
        <begin position="378"/>
        <end position="494"/>
    </location>
</feature>
<dbReference type="InterPro" id="IPR004358">
    <property type="entry name" value="Sig_transdc_His_kin-like_C"/>
</dbReference>
<dbReference type="CDD" id="cd00082">
    <property type="entry name" value="HisKA"/>
    <property type="match status" value="1"/>
</dbReference>
<evidence type="ECO:0000256" key="8">
    <source>
        <dbReference type="PROSITE-ProRule" id="PRU00169"/>
    </source>
</evidence>
<dbReference type="InterPro" id="IPR005467">
    <property type="entry name" value="His_kinase_dom"/>
</dbReference>
<reference evidence="11" key="1">
    <citation type="journal article" date="2014" name="Int. J. Syst. Evol. Microbiol.">
        <title>Complete genome sequence of Corynebacterium casei LMG S-19264T (=DSM 44701T), isolated from a smear-ripened cheese.</title>
        <authorList>
            <consortium name="US DOE Joint Genome Institute (JGI-PGF)"/>
            <person name="Walter F."/>
            <person name="Albersmeier A."/>
            <person name="Kalinowski J."/>
            <person name="Ruckert C."/>
        </authorList>
    </citation>
    <scope>NUCLEOTIDE SEQUENCE</scope>
    <source>
        <strain evidence="11">KCTC 23077</strain>
    </source>
</reference>
<comment type="catalytic activity">
    <reaction evidence="1">
        <text>ATP + protein L-histidine = ADP + protein N-phospho-L-histidine.</text>
        <dbReference type="EC" id="2.7.13.3"/>
    </reaction>
</comment>
<reference evidence="11" key="2">
    <citation type="submission" date="2020-09" db="EMBL/GenBank/DDBJ databases">
        <authorList>
            <person name="Sun Q."/>
            <person name="Kim S."/>
        </authorList>
    </citation>
    <scope>NUCLEOTIDE SEQUENCE</scope>
    <source>
        <strain evidence="11">KCTC 23077</strain>
    </source>
</reference>
<comment type="caution">
    <text evidence="11">The sequence shown here is derived from an EMBL/GenBank/DDBJ whole genome shotgun (WGS) entry which is preliminary data.</text>
</comment>
<name>A0A918T1C1_9GAMM</name>
<dbReference type="InterPro" id="IPR003594">
    <property type="entry name" value="HATPase_dom"/>
</dbReference>
<dbReference type="InterPro" id="IPR001789">
    <property type="entry name" value="Sig_transdc_resp-reg_receiver"/>
</dbReference>
<dbReference type="AlphaFoldDB" id="A0A918T1C1"/>
<dbReference type="InterPro" id="IPR013656">
    <property type="entry name" value="PAS_4"/>
</dbReference>
<evidence type="ECO:0000256" key="6">
    <source>
        <dbReference type="ARBA" id="ARBA00023012"/>
    </source>
</evidence>
<keyword evidence="4" id="KW-0808">Transferase</keyword>
<dbReference type="EMBL" id="BMYD01000003">
    <property type="protein sequence ID" value="GHA83941.1"/>
    <property type="molecule type" value="Genomic_DNA"/>
</dbReference>
<evidence type="ECO:0000259" key="9">
    <source>
        <dbReference type="PROSITE" id="PS50109"/>
    </source>
</evidence>
<dbReference type="Pfam" id="PF02518">
    <property type="entry name" value="HATPase_c"/>
    <property type="match status" value="1"/>
</dbReference>
<dbReference type="InterPro" id="IPR003661">
    <property type="entry name" value="HisK_dim/P_dom"/>
</dbReference>
<dbReference type="SMART" id="SM00388">
    <property type="entry name" value="HisKA"/>
    <property type="match status" value="1"/>
</dbReference>
<protein>
    <recommendedName>
        <fullName evidence="2">histidine kinase</fullName>
        <ecNumber evidence="2">2.7.13.3</ecNumber>
    </recommendedName>
</protein>
<dbReference type="CDD" id="cd00075">
    <property type="entry name" value="HATPase"/>
    <property type="match status" value="1"/>
</dbReference>
<dbReference type="Pfam" id="PF00072">
    <property type="entry name" value="Response_reg"/>
    <property type="match status" value="1"/>
</dbReference>
<dbReference type="Gene3D" id="3.30.565.10">
    <property type="entry name" value="Histidine kinase-like ATPase, C-terminal domain"/>
    <property type="match status" value="1"/>
</dbReference>
<dbReference type="GO" id="GO:0005886">
    <property type="term" value="C:plasma membrane"/>
    <property type="evidence" value="ECO:0007669"/>
    <property type="project" value="UniProtKB-ARBA"/>
</dbReference>
<dbReference type="GO" id="GO:0000155">
    <property type="term" value="F:phosphorelay sensor kinase activity"/>
    <property type="evidence" value="ECO:0007669"/>
    <property type="project" value="InterPro"/>
</dbReference>
<gene>
    <name evidence="11" type="ORF">GCM10007067_22620</name>
</gene>
<dbReference type="SUPFAM" id="SSF52172">
    <property type="entry name" value="CheY-like"/>
    <property type="match status" value="1"/>
</dbReference>
<keyword evidence="12" id="KW-1185">Reference proteome</keyword>
<dbReference type="SMART" id="SM00387">
    <property type="entry name" value="HATPase_c"/>
    <property type="match status" value="1"/>
</dbReference>
<dbReference type="CDD" id="cd17580">
    <property type="entry name" value="REC_2_DhkD-like"/>
    <property type="match status" value="1"/>
</dbReference>
<feature type="modified residue" description="4-aspartylphosphate" evidence="8">
    <location>
        <position position="427"/>
    </location>
</feature>
<evidence type="ECO:0000256" key="1">
    <source>
        <dbReference type="ARBA" id="ARBA00000085"/>
    </source>
</evidence>
<dbReference type="InterPro" id="IPR036097">
    <property type="entry name" value="HisK_dim/P_sf"/>
</dbReference>
<sequence>MIADKSLVESMDEGFVVFQTLYDEGRAYDFRYLATNPAFEAQSGVTGALGRTFRDVFPDIERSWIETFAQVMSTGRSARFTQGAASQGKWYDCFAFRYGAEDSTRLGVLFRDVTQARLIEQELADVSRRKDEFLAMLAHELRNPLAPIAAGASLLEMVSGDAERVKKTGAVIARQVRHMTSLVDDLLDVSRVTRGEVNLNLSEVDLHQVLLESIEQVRPLLKARRHEFSLDAPPLAALVDGDPKRLVQTFSNLLTNAAKYTPEGGGISVSMRVAQETVEVSVTDTGPGMSPELLKQCFELFVQGERTPERAGGGLGIGLSLVRSIVELHGGSVRAESPGIGKGSRFTVSLPRAAGRRGAKTLPSPAAQQQDRAGERLKVLIVDDNEDAAEMLGMLVEAMGYQAVIEGRPVDALKRIDVERPDLCLLDVGMPEMDGYELARAIRMHPTWRRLTLVAVTGYGQPEDRRRAIQAGFDEHFAKPLDQAALAELLADHARSKRPPE</sequence>
<keyword evidence="5" id="KW-0418">Kinase</keyword>
<evidence type="ECO:0000256" key="7">
    <source>
        <dbReference type="ARBA" id="ARBA00023136"/>
    </source>
</evidence>
<dbReference type="SUPFAM" id="SSF55785">
    <property type="entry name" value="PYP-like sensor domain (PAS domain)"/>
    <property type="match status" value="1"/>
</dbReference>
<dbReference type="SUPFAM" id="SSF47384">
    <property type="entry name" value="Homodimeric domain of signal transducing histidine kinase"/>
    <property type="match status" value="1"/>
</dbReference>
<dbReference type="RefSeq" id="WP_189456578.1">
    <property type="nucleotide sequence ID" value="NZ_BMYD01000003.1"/>
</dbReference>
<dbReference type="FunFam" id="1.10.287.130:FF:000001">
    <property type="entry name" value="Two-component sensor histidine kinase"/>
    <property type="match status" value="1"/>
</dbReference>
<dbReference type="Gene3D" id="3.40.50.2300">
    <property type="match status" value="1"/>
</dbReference>
<dbReference type="PANTHER" id="PTHR43547">
    <property type="entry name" value="TWO-COMPONENT HISTIDINE KINASE"/>
    <property type="match status" value="1"/>
</dbReference>
<evidence type="ECO:0000256" key="4">
    <source>
        <dbReference type="ARBA" id="ARBA00022679"/>
    </source>
</evidence>
<dbReference type="InterPro" id="IPR011006">
    <property type="entry name" value="CheY-like_superfamily"/>
</dbReference>
<dbReference type="PANTHER" id="PTHR43547:SF2">
    <property type="entry name" value="HYBRID SIGNAL TRANSDUCTION HISTIDINE KINASE C"/>
    <property type="match status" value="1"/>
</dbReference>
<dbReference type="FunFam" id="3.30.565.10:FF:000006">
    <property type="entry name" value="Sensor histidine kinase WalK"/>
    <property type="match status" value="1"/>
</dbReference>
<dbReference type="InterPro" id="IPR036890">
    <property type="entry name" value="HATPase_C_sf"/>
</dbReference>
<keyword evidence="3 8" id="KW-0597">Phosphoprotein</keyword>
<keyword evidence="6" id="KW-0902">Two-component regulatory system</keyword>
<dbReference type="PRINTS" id="PR00344">
    <property type="entry name" value="BCTRLSENSOR"/>
</dbReference>
<evidence type="ECO:0000256" key="3">
    <source>
        <dbReference type="ARBA" id="ARBA00022553"/>
    </source>
</evidence>
<evidence type="ECO:0000313" key="11">
    <source>
        <dbReference type="EMBL" id="GHA83941.1"/>
    </source>
</evidence>
<dbReference type="Gene3D" id="3.30.450.20">
    <property type="entry name" value="PAS domain"/>
    <property type="match status" value="1"/>
</dbReference>